<organism evidence="12 13">
    <name type="scientific">Aquirufa nivalisilvae</name>
    <dbReference type="NCBI Taxonomy" id="2516557"/>
    <lineage>
        <taxon>Bacteria</taxon>
        <taxon>Pseudomonadati</taxon>
        <taxon>Bacteroidota</taxon>
        <taxon>Cytophagia</taxon>
        <taxon>Cytophagales</taxon>
        <taxon>Flectobacillaceae</taxon>
        <taxon>Aquirufa</taxon>
    </lineage>
</organism>
<protein>
    <recommendedName>
        <fullName evidence="4">imidazole glycerol-phosphate synthase</fullName>
        <ecNumber evidence="4">4.3.2.10</ecNumber>
    </recommendedName>
    <alternativeName>
        <fullName evidence="9">IGP synthase cyclase subunit</fullName>
    </alternativeName>
</protein>
<dbReference type="CDD" id="cd04731">
    <property type="entry name" value="HisF"/>
    <property type="match status" value="1"/>
</dbReference>
<keyword evidence="5 11" id="KW-0028">Amino-acid biosynthesis</keyword>
<evidence type="ECO:0000313" key="13">
    <source>
        <dbReference type="Proteomes" id="UP000245468"/>
    </source>
</evidence>
<evidence type="ECO:0000256" key="7">
    <source>
        <dbReference type="ARBA" id="ARBA00023239"/>
    </source>
</evidence>
<dbReference type="InterPro" id="IPR013785">
    <property type="entry name" value="Aldolase_TIM"/>
</dbReference>
<dbReference type="PANTHER" id="PTHR21235">
    <property type="entry name" value="IMIDAZOLE GLYCEROL PHOSPHATE SYNTHASE SUBUNIT HISF/H IGP SYNTHASE SUBUNIT HISF/H"/>
    <property type="match status" value="1"/>
</dbReference>
<evidence type="ECO:0000256" key="10">
    <source>
        <dbReference type="ARBA" id="ARBA00047838"/>
    </source>
</evidence>
<evidence type="ECO:0000256" key="3">
    <source>
        <dbReference type="ARBA" id="ARBA00011152"/>
    </source>
</evidence>
<dbReference type="OrthoDB" id="9781903at2"/>
<evidence type="ECO:0000256" key="2">
    <source>
        <dbReference type="ARBA" id="ARBA00009667"/>
    </source>
</evidence>
<gene>
    <name evidence="12" type="ORF">HME7025_02502</name>
</gene>
<comment type="catalytic activity">
    <reaction evidence="10">
        <text>5-[(5-phospho-1-deoxy-D-ribulos-1-ylimino)methylamino]-1-(5-phospho-beta-D-ribosyl)imidazole-4-carboxamide + L-glutamine = D-erythro-1-(imidazol-4-yl)glycerol 3-phosphate + 5-amino-1-(5-phospho-beta-D-ribosyl)imidazole-4-carboxamide + L-glutamate + H(+)</text>
        <dbReference type="Rhea" id="RHEA:24793"/>
        <dbReference type="ChEBI" id="CHEBI:15378"/>
        <dbReference type="ChEBI" id="CHEBI:29985"/>
        <dbReference type="ChEBI" id="CHEBI:58278"/>
        <dbReference type="ChEBI" id="CHEBI:58359"/>
        <dbReference type="ChEBI" id="CHEBI:58475"/>
        <dbReference type="ChEBI" id="CHEBI:58525"/>
        <dbReference type="EC" id="4.3.2.10"/>
    </reaction>
</comment>
<reference evidence="13" key="1">
    <citation type="submission" date="2018-05" db="EMBL/GenBank/DDBJ databases">
        <title>Pseudarcicella sp. HME7025 Genome sequencing and assembly.</title>
        <authorList>
            <person name="Kim H."/>
            <person name="Kang H."/>
            <person name="Joh K."/>
        </authorList>
    </citation>
    <scope>NUCLEOTIDE SEQUENCE [LARGE SCALE GENOMIC DNA]</scope>
    <source>
        <strain evidence="13">HME7025</strain>
    </source>
</reference>
<dbReference type="EMBL" id="CP029346">
    <property type="protein sequence ID" value="AWL10342.1"/>
    <property type="molecule type" value="Genomic_DNA"/>
</dbReference>
<dbReference type="UniPathway" id="UPA00031">
    <property type="reaction ID" value="UER00010"/>
</dbReference>
<keyword evidence="7 12" id="KW-0456">Lyase</keyword>
<dbReference type="SUPFAM" id="SSF51366">
    <property type="entry name" value="Ribulose-phoshate binding barrel"/>
    <property type="match status" value="1"/>
</dbReference>
<dbReference type="InterPro" id="IPR011060">
    <property type="entry name" value="RibuloseP-bd_barrel"/>
</dbReference>
<evidence type="ECO:0000256" key="9">
    <source>
        <dbReference type="ARBA" id="ARBA00030264"/>
    </source>
</evidence>
<dbReference type="EC" id="4.3.2.10" evidence="4"/>
<dbReference type="GO" id="GO:0000107">
    <property type="term" value="F:imidazoleglycerol-phosphate synthase activity"/>
    <property type="evidence" value="ECO:0007669"/>
    <property type="project" value="InterPro"/>
</dbReference>
<proteinExistence type="inferred from homology"/>
<evidence type="ECO:0000313" key="12">
    <source>
        <dbReference type="EMBL" id="AWL10342.1"/>
    </source>
</evidence>
<evidence type="ECO:0000256" key="11">
    <source>
        <dbReference type="RuleBase" id="RU003657"/>
    </source>
</evidence>
<accession>A0A2S2DYG5</accession>
<dbReference type="GO" id="GO:0000105">
    <property type="term" value="P:L-histidine biosynthetic process"/>
    <property type="evidence" value="ECO:0007669"/>
    <property type="project" value="UniProtKB-UniPathway"/>
</dbReference>
<dbReference type="Proteomes" id="UP000245468">
    <property type="component" value="Chromosome"/>
</dbReference>
<comment type="subunit">
    <text evidence="3">Heterodimer of HisH and HisF.</text>
</comment>
<evidence type="ECO:0000256" key="5">
    <source>
        <dbReference type="ARBA" id="ARBA00022605"/>
    </source>
</evidence>
<dbReference type="GO" id="GO:0016829">
    <property type="term" value="F:lyase activity"/>
    <property type="evidence" value="ECO:0007669"/>
    <property type="project" value="UniProtKB-KW"/>
</dbReference>
<keyword evidence="6 11" id="KW-0368">Histidine biosynthesis</keyword>
<dbReference type="InterPro" id="IPR004651">
    <property type="entry name" value="HisF"/>
</dbReference>
<dbReference type="KEGG" id="psez:HME7025_02502"/>
<keyword evidence="13" id="KW-1185">Reference proteome</keyword>
<evidence type="ECO:0000256" key="1">
    <source>
        <dbReference type="ARBA" id="ARBA00005091"/>
    </source>
</evidence>
<sequence>MSKKRLIPKLQLATSRNNPNKLVVVITKQFGDKIEIGDPVSQSKIFQDQSADELIFLNIESNTNNIKTLSEVIAKVSEEIFMPMTVGGGVASDDDFRLLLSHGADKISINTKAVESPEFITEMSNKYGAQCVVVSIDYKIENDGSFQVYTQGGTLATGIDPIQWAIQAEALGAGELLLTCIDHDGMRNGLELQVPSNLVQQVNIPVICGGGCGLAKHFSDAFLLANVEAVCAGSFFAHRDQNLIQTRSQIFNAGVEIRMQN</sequence>
<dbReference type="PANTHER" id="PTHR21235:SF2">
    <property type="entry name" value="IMIDAZOLE GLYCEROL PHOSPHATE SYNTHASE HISHF"/>
    <property type="match status" value="1"/>
</dbReference>
<name>A0A2S2DYG5_9BACT</name>
<evidence type="ECO:0000256" key="6">
    <source>
        <dbReference type="ARBA" id="ARBA00023102"/>
    </source>
</evidence>
<comment type="similarity">
    <text evidence="2 11">Belongs to the HisA/HisF family.</text>
</comment>
<comment type="function">
    <text evidence="8">IGPS catalyzes the conversion of PRFAR and glutamine to IGP, AICAR and glutamate. The HisF subunit catalyzes the cyclization activity that produces IGP and AICAR from PRFAR using the ammonia provided by the HisH subunit.</text>
</comment>
<dbReference type="RefSeq" id="WP_109324550.1">
    <property type="nucleotide sequence ID" value="NZ_CP029346.1"/>
</dbReference>
<comment type="pathway">
    <text evidence="1">Amino-acid biosynthesis; L-histidine biosynthesis; L-histidine from 5-phospho-alpha-D-ribose 1-diphosphate: step 5/9.</text>
</comment>
<dbReference type="InterPro" id="IPR006062">
    <property type="entry name" value="His_biosynth"/>
</dbReference>
<evidence type="ECO:0000256" key="4">
    <source>
        <dbReference type="ARBA" id="ARBA00012809"/>
    </source>
</evidence>
<dbReference type="InterPro" id="IPR050064">
    <property type="entry name" value="IGPS_HisA/HisF"/>
</dbReference>
<dbReference type="Gene3D" id="3.20.20.70">
    <property type="entry name" value="Aldolase class I"/>
    <property type="match status" value="1"/>
</dbReference>
<evidence type="ECO:0000256" key="8">
    <source>
        <dbReference type="ARBA" id="ARBA00025475"/>
    </source>
</evidence>
<dbReference type="Pfam" id="PF00977">
    <property type="entry name" value="His_biosynth"/>
    <property type="match status" value="1"/>
</dbReference>
<dbReference type="AlphaFoldDB" id="A0A2S2DYG5"/>